<gene>
    <name evidence="1" type="ORF">S01H4_05020</name>
</gene>
<dbReference type="EMBL" id="BART01001412">
    <property type="protein sequence ID" value="GAG68411.1"/>
    <property type="molecule type" value="Genomic_DNA"/>
</dbReference>
<protein>
    <submittedName>
        <fullName evidence="1">Uncharacterized protein</fullName>
    </submittedName>
</protein>
<proteinExistence type="predicted"/>
<organism evidence="1">
    <name type="scientific">marine sediment metagenome</name>
    <dbReference type="NCBI Taxonomy" id="412755"/>
    <lineage>
        <taxon>unclassified sequences</taxon>
        <taxon>metagenomes</taxon>
        <taxon>ecological metagenomes</taxon>
    </lineage>
</organism>
<accession>X1B8U9</accession>
<name>X1B8U9_9ZZZZ</name>
<comment type="caution">
    <text evidence="1">The sequence shown here is derived from an EMBL/GenBank/DDBJ whole genome shotgun (WGS) entry which is preliminary data.</text>
</comment>
<dbReference type="AlphaFoldDB" id="X1B8U9"/>
<sequence length="153" mass="18129">MSNLIQNKMNYYIKVDHDRGFEEVKKNMSYKKVDDFKLPGKKDQKIHFINFGSAGESYIVHIKDWDVYEMPALKKEWRSTLFIKDIENRGIRINSSGFQLLLEPFWGKKASLVIRRWIPKDDQGALINSATRYGLNQLDPKELWMYDHLTKDV</sequence>
<reference evidence="1" key="1">
    <citation type="journal article" date="2014" name="Front. Microbiol.">
        <title>High frequency of phylogenetically diverse reductive dehalogenase-homologous genes in deep subseafloor sedimentary metagenomes.</title>
        <authorList>
            <person name="Kawai M."/>
            <person name="Futagami T."/>
            <person name="Toyoda A."/>
            <person name="Takaki Y."/>
            <person name="Nishi S."/>
            <person name="Hori S."/>
            <person name="Arai W."/>
            <person name="Tsubouchi T."/>
            <person name="Morono Y."/>
            <person name="Uchiyama I."/>
            <person name="Ito T."/>
            <person name="Fujiyama A."/>
            <person name="Inagaki F."/>
            <person name="Takami H."/>
        </authorList>
    </citation>
    <scope>NUCLEOTIDE SEQUENCE</scope>
    <source>
        <strain evidence="1">Expedition CK06-06</strain>
    </source>
</reference>
<evidence type="ECO:0000313" key="1">
    <source>
        <dbReference type="EMBL" id="GAG68411.1"/>
    </source>
</evidence>